<dbReference type="EMBL" id="CATNWA010019194">
    <property type="protein sequence ID" value="CAI9611871.1"/>
    <property type="molecule type" value="Genomic_DNA"/>
</dbReference>
<protein>
    <submittedName>
        <fullName evidence="1">Uncharacterized protein</fullName>
    </submittedName>
</protein>
<comment type="caution">
    <text evidence="1">The sequence shown here is derived from an EMBL/GenBank/DDBJ whole genome shotgun (WGS) entry which is preliminary data.</text>
</comment>
<evidence type="ECO:0000313" key="2">
    <source>
        <dbReference type="Proteomes" id="UP001162483"/>
    </source>
</evidence>
<evidence type="ECO:0000313" key="1">
    <source>
        <dbReference type="EMBL" id="CAI9611871.1"/>
    </source>
</evidence>
<dbReference type="Proteomes" id="UP001162483">
    <property type="component" value="Unassembled WGS sequence"/>
</dbReference>
<organism evidence="1 2">
    <name type="scientific">Staurois parvus</name>
    <dbReference type="NCBI Taxonomy" id="386267"/>
    <lineage>
        <taxon>Eukaryota</taxon>
        <taxon>Metazoa</taxon>
        <taxon>Chordata</taxon>
        <taxon>Craniata</taxon>
        <taxon>Vertebrata</taxon>
        <taxon>Euteleostomi</taxon>
        <taxon>Amphibia</taxon>
        <taxon>Batrachia</taxon>
        <taxon>Anura</taxon>
        <taxon>Neobatrachia</taxon>
        <taxon>Ranoidea</taxon>
        <taxon>Ranidae</taxon>
        <taxon>Staurois</taxon>
    </lineage>
</organism>
<proteinExistence type="predicted"/>
<accession>A0ABN9GT99</accession>
<gene>
    <name evidence="1" type="ORF">SPARVUS_LOCUS14614654</name>
</gene>
<reference evidence="1" key="1">
    <citation type="submission" date="2023-05" db="EMBL/GenBank/DDBJ databases">
        <authorList>
            <person name="Stuckert A."/>
        </authorList>
    </citation>
    <scope>NUCLEOTIDE SEQUENCE</scope>
</reference>
<sequence>MYINGRTGALPKRVDISKCHPHSFACARSLGALHRDQCLLCRDLCVRSRFM</sequence>
<name>A0ABN9GT99_9NEOB</name>
<keyword evidence="2" id="KW-1185">Reference proteome</keyword>